<gene>
    <name evidence="1" type="ORF">MSG28_007813</name>
</gene>
<dbReference type="EMBL" id="CM046112">
    <property type="protein sequence ID" value="KAI8429318.1"/>
    <property type="molecule type" value="Genomic_DNA"/>
</dbReference>
<dbReference type="Proteomes" id="UP001064048">
    <property type="component" value="Chromosome 12"/>
</dbReference>
<organism evidence="1 2">
    <name type="scientific">Choristoneura fumiferana</name>
    <name type="common">Spruce budworm moth</name>
    <name type="synonym">Archips fumiferana</name>
    <dbReference type="NCBI Taxonomy" id="7141"/>
    <lineage>
        <taxon>Eukaryota</taxon>
        <taxon>Metazoa</taxon>
        <taxon>Ecdysozoa</taxon>
        <taxon>Arthropoda</taxon>
        <taxon>Hexapoda</taxon>
        <taxon>Insecta</taxon>
        <taxon>Pterygota</taxon>
        <taxon>Neoptera</taxon>
        <taxon>Endopterygota</taxon>
        <taxon>Lepidoptera</taxon>
        <taxon>Glossata</taxon>
        <taxon>Ditrysia</taxon>
        <taxon>Tortricoidea</taxon>
        <taxon>Tortricidae</taxon>
        <taxon>Tortricinae</taxon>
        <taxon>Choristoneura</taxon>
    </lineage>
</organism>
<comment type="caution">
    <text evidence="1">The sequence shown here is derived from an EMBL/GenBank/DDBJ whole genome shotgun (WGS) entry which is preliminary data.</text>
</comment>
<protein>
    <submittedName>
        <fullName evidence="1">Uncharacterized protein</fullName>
    </submittedName>
</protein>
<name>A0ACC0JYW8_CHOFU</name>
<accession>A0ACC0JYW8</accession>
<evidence type="ECO:0000313" key="2">
    <source>
        <dbReference type="Proteomes" id="UP001064048"/>
    </source>
</evidence>
<evidence type="ECO:0000313" key="1">
    <source>
        <dbReference type="EMBL" id="KAI8429318.1"/>
    </source>
</evidence>
<proteinExistence type="predicted"/>
<reference evidence="1 2" key="1">
    <citation type="journal article" date="2022" name="Genome Biol. Evol.">
        <title>The Spruce Budworm Genome: Reconstructing the Evolutionary History of Antifreeze Proteins.</title>
        <authorList>
            <person name="Beliveau C."/>
            <person name="Gagne P."/>
            <person name="Picq S."/>
            <person name="Vernygora O."/>
            <person name="Keeling C.I."/>
            <person name="Pinkney K."/>
            <person name="Doucet D."/>
            <person name="Wen F."/>
            <person name="Johnston J.S."/>
            <person name="Maaroufi H."/>
            <person name="Boyle B."/>
            <person name="Laroche J."/>
            <person name="Dewar K."/>
            <person name="Juretic N."/>
            <person name="Blackburn G."/>
            <person name="Nisole A."/>
            <person name="Brunet B."/>
            <person name="Brandao M."/>
            <person name="Lumley L."/>
            <person name="Duan J."/>
            <person name="Quan G."/>
            <person name="Lucarotti C.J."/>
            <person name="Roe A.D."/>
            <person name="Sperling F.A.H."/>
            <person name="Levesque R.C."/>
            <person name="Cusson M."/>
        </authorList>
    </citation>
    <scope>NUCLEOTIDE SEQUENCE [LARGE SCALE GENOMIC DNA]</scope>
    <source>
        <strain evidence="1">Glfc:IPQL:Cfum</strain>
    </source>
</reference>
<sequence length="124" mass="13677">MRLILFLLATATASATSPQGRMLADYFLHKDVKYAAYLTCRASHEYLTVSSVLMSEGIRMAVGRIDQDTMSLERLLCQWDAAVGVILDGACRHTQDVLIDMMAIVSLMCLTLDASKATIWSLSN</sequence>
<keyword evidence="2" id="KW-1185">Reference proteome</keyword>